<reference evidence="2" key="1">
    <citation type="submission" date="2022-01" db="EMBL/GenBank/DDBJ databases">
        <authorList>
            <person name="Braso-Vives M."/>
        </authorList>
    </citation>
    <scope>NUCLEOTIDE SEQUENCE</scope>
</reference>
<evidence type="ECO:0000313" key="2">
    <source>
        <dbReference type="EMBL" id="CAH1277590.1"/>
    </source>
</evidence>
<keyword evidence="3" id="KW-1185">Reference proteome</keyword>
<protein>
    <submittedName>
        <fullName evidence="2">CCAR1 protein</fullName>
    </submittedName>
</protein>
<evidence type="ECO:0000313" key="3">
    <source>
        <dbReference type="Proteomes" id="UP000838412"/>
    </source>
</evidence>
<sequence>MIYFARPYDLLSKVYSRDFGVGGVDGFINKISNEIDKKLQDPQTYDCKNSYLEVQVMTESDVPVRDVGETSQGMVLYKGAMIDIANLLSRLERSERDRIAIEEKVADQQADLEYLRAMISSSEETTKTLASELKEVKEKLSDTTKTMQDVEKTCGSYRELLDIIHLMTM</sequence>
<feature type="coiled-coil region" evidence="1">
    <location>
        <begin position="84"/>
        <end position="153"/>
    </location>
</feature>
<accession>A0A8S4MPG2</accession>
<dbReference type="EMBL" id="CAKMNS010000421">
    <property type="protein sequence ID" value="CAH1277590.1"/>
    <property type="molecule type" value="Genomic_DNA"/>
</dbReference>
<dbReference type="Proteomes" id="UP000838412">
    <property type="component" value="Unassembled WGS sequence"/>
</dbReference>
<gene>
    <name evidence="2" type="primary">CCAR1</name>
    <name evidence="2" type="ORF">BLAG_LOCUS26348</name>
</gene>
<dbReference type="AlphaFoldDB" id="A0A8S4MPG2"/>
<name>A0A8S4MPG2_BRALA</name>
<organism evidence="2 3">
    <name type="scientific">Branchiostoma lanceolatum</name>
    <name type="common">Common lancelet</name>
    <name type="synonym">Amphioxus lanceolatum</name>
    <dbReference type="NCBI Taxonomy" id="7740"/>
    <lineage>
        <taxon>Eukaryota</taxon>
        <taxon>Metazoa</taxon>
        <taxon>Chordata</taxon>
        <taxon>Cephalochordata</taxon>
        <taxon>Leptocardii</taxon>
        <taxon>Amphioxiformes</taxon>
        <taxon>Branchiostomatidae</taxon>
        <taxon>Branchiostoma</taxon>
    </lineage>
</organism>
<proteinExistence type="predicted"/>
<evidence type="ECO:0000256" key="1">
    <source>
        <dbReference type="SAM" id="Coils"/>
    </source>
</evidence>
<keyword evidence="1" id="KW-0175">Coiled coil</keyword>
<comment type="caution">
    <text evidence="2">The sequence shown here is derived from an EMBL/GenBank/DDBJ whole genome shotgun (WGS) entry which is preliminary data.</text>
</comment>